<dbReference type="EMBL" id="RHHB01000005">
    <property type="protein sequence ID" value="RNB51039.1"/>
    <property type="molecule type" value="Genomic_DNA"/>
</dbReference>
<protein>
    <submittedName>
        <fullName evidence="1">Uncharacterized protein</fullName>
    </submittedName>
</protein>
<accession>A0A3M8AJ33</accession>
<name>A0A3M8AJ33_9MICO</name>
<organism evidence="1 2">
    <name type="scientific">Agromyces tardus</name>
    <dbReference type="NCBI Taxonomy" id="2583849"/>
    <lineage>
        <taxon>Bacteria</taxon>
        <taxon>Bacillati</taxon>
        <taxon>Actinomycetota</taxon>
        <taxon>Actinomycetes</taxon>
        <taxon>Micrococcales</taxon>
        <taxon>Microbacteriaceae</taxon>
        <taxon>Agromyces</taxon>
    </lineage>
</organism>
<dbReference type="InterPro" id="IPR036514">
    <property type="entry name" value="SGNH_hydro_sf"/>
</dbReference>
<reference evidence="1 2" key="1">
    <citation type="submission" date="2018-10" db="EMBL/GenBank/DDBJ databases">
        <title>Isolation, diversity and antibacterial activity of antinobacteria from the wheat rhizosphere soil.</title>
        <authorList>
            <person name="Sun T."/>
        </authorList>
    </citation>
    <scope>NUCLEOTIDE SEQUENCE [LARGE SCALE GENOMIC DNA]</scope>
    <source>
        <strain evidence="1 2">SJ-23</strain>
    </source>
</reference>
<dbReference type="AlphaFoldDB" id="A0A3M8AJ33"/>
<dbReference type="Gene3D" id="3.40.50.1110">
    <property type="entry name" value="SGNH hydrolase"/>
    <property type="match status" value="1"/>
</dbReference>
<dbReference type="Proteomes" id="UP000275048">
    <property type="component" value="Unassembled WGS sequence"/>
</dbReference>
<sequence>MIYIDPQTTYEGHTLCSSLVPADSGMNGLVLDDFTPGDKPFNIADSLVSQQSVHPTDLGTTLYSDAVEAALVGVY</sequence>
<gene>
    <name evidence="1" type="ORF">EDM22_04890</name>
</gene>
<evidence type="ECO:0000313" key="2">
    <source>
        <dbReference type="Proteomes" id="UP000275048"/>
    </source>
</evidence>
<proteinExistence type="predicted"/>
<keyword evidence="2" id="KW-1185">Reference proteome</keyword>
<evidence type="ECO:0000313" key="1">
    <source>
        <dbReference type="EMBL" id="RNB51039.1"/>
    </source>
</evidence>
<comment type="caution">
    <text evidence="1">The sequence shown here is derived from an EMBL/GenBank/DDBJ whole genome shotgun (WGS) entry which is preliminary data.</text>
</comment>